<dbReference type="GO" id="GO:0016740">
    <property type="term" value="F:transferase activity"/>
    <property type="evidence" value="ECO:0007669"/>
    <property type="project" value="UniProtKB-KW"/>
</dbReference>
<dbReference type="AlphaFoldDB" id="C0XIZ8"/>
<dbReference type="PATRIC" id="fig|1423757.3.peg.2473"/>
<keyword evidence="1" id="KW-0808">Transferase</keyword>
<dbReference type="HOGENOM" id="CLU_2633609_0_0_9"/>
<dbReference type="InterPro" id="IPR011697">
    <property type="entry name" value="Peptidase_C26"/>
</dbReference>
<accession>C0XIZ8</accession>
<name>C0XIZ8_LENH9</name>
<dbReference type="GO" id="GO:0016787">
    <property type="term" value="F:hydrolase activity"/>
    <property type="evidence" value="ECO:0007669"/>
    <property type="project" value="InterPro"/>
</dbReference>
<dbReference type="RefSeq" id="WP_003634149.1">
    <property type="nucleotide sequence ID" value="NZ_AZDF01000007.1"/>
</dbReference>
<reference evidence="1 2" key="1">
    <citation type="submission" date="2009-01" db="EMBL/GenBank/DDBJ databases">
        <authorList>
            <person name="Qin X."/>
            <person name="Bachman B."/>
            <person name="Battles P."/>
            <person name="Bell A."/>
            <person name="Bess C."/>
            <person name="Bickham C."/>
            <person name="Chaboub L."/>
            <person name="Chen D."/>
            <person name="Coyle M."/>
            <person name="Deiros D.R."/>
            <person name="Dinh H."/>
            <person name="Forbes L."/>
            <person name="Fowler G."/>
            <person name="Francisco L."/>
            <person name="Fu Q."/>
            <person name="Gubbala S."/>
            <person name="Hale W."/>
            <person name="Han Y."/>
            <person name="Hemphill L."/>
            <person name="Highlander S.K."/>
            <person name="Hirani K."/>
            <person name="Hogues M."/>
            <person name="Jackson L."/>
            <person name="Jakkamsetti A."/>
            <person name="Javaid M."/>
            <person name="Jiang H."/>
            <person name="Korchina V."/>
            <person name="Kovar C."/>
            <person name="Lara F."/>
            <person name="Lee S."/>
            <person name="Mata R."/>
            <person name="Mathew T."/>
            <person name="Moen C."/>
            <person name="Morales K."/>
            <person name="Munidasa M."/>
            <person name="Nazareth L."/>
            <person name="Ngo R."/>
            <person name="Nguyen L."/>
            <person name="Okwuonu G."/>
            <person name="Ongeri F."/>
            <person name="Patil S."/>
            <person name="Petrosino J."/>
            <person name="Pham C."/>
            <person name="Pham P."/>
            <person name="Pu L.-L."/>
            <person name="Puazo M."/>
            <person name="Raj R."/>
            <person name="Reid J."/>
            <person name="Rouhana J."/>
            <person name="Saada N."/>
            <person name="Shang Y."/>
            <person name="Simmons D."/>
            <person name="Thornton R."/>
            <person name="Warren J."/>
            <person name="Weissenberger G."/>
            <person name="Zhang J."/>
            <person name="Zhang L."/>
            <person name="Zhou C."/>
            <person name="Zhu D."/>
            <person name="Muzny D."/>
            <person name="Worley K."/>
            <person name="Gibbs R."/>
        </authorList>
    </citation>
    <scope>NUCLEOTIDE SEQUENCE [LARGE SCALE GENOMIC DNA]</scope>
    <source>
        <strain evidence="2">ATCC 8290 / DSM 20176 / CCUG 30140 / JCM 1155 / KCTC 3500 / NBRC 15886 / NCIMB 8040 / NRRL B-1843 / 9</strain>
    </source>
</reference>
<dbReference type="InterPro" id="IPR029062">
    <property type="entry name" value="Class_I_gatase-like"/>
</dbReference>
<evidence type="ECO:0000313" key="2">
    <source>
        <dbReference type="Proteomes" id="UP000003752"/>
    </source>
</evidence>
<sequence>MTVTIGIASNHLIHSTKRWGTNYVDYVRRDFVDGIRWTNAVPLIIPLTEPKDAKAYVEKVDGILLTGGQDVTPSSVW</sequence>
<comment type="caution">
    <text evidence="1">The sequence shown here is derived from an EMBL/GenBank/DDBJ whole genome shotgun (WGS) entry which is preliminary data.</text>
</comment>
<protein>
    <submittedName>
        <fullName evidence="1">Glutamine amidotransferase, class-I family protein</fullName>
    </submittedName>
</protein>
<proteinExistence type="predicted"/>
<dbReference type="Proteomes" id="UP000003752">
    <property type="component" value="Unassembled WGS sequence"/>
</dbReference>
<dbReference type="Gene3D" id="3.40.50.880">
    <property type="match status" value="1"/>
</dbReference>
<keyword evidence="2" id="KW-1185">Reference proteome</keyword>
<dbReference type="EMBL" id="ACGP01000124">
    <property type="protein sequence ID" value="EEI24577.1"/>
    <property type="molecule type" value="Genomic_DNA"/>
</dbReference>
<gene>
    <name evidence="1" type="ORF">HMPREF0519_1209</name>
</gene>
<keyword evidence="1" id="KW-0315">Glutamine amidotransferase</keyword>
<organism evidence="1 2">
    <name type="scientific">Lentilactobacillus hilgardii (strain ATCC 8290 / DSM 20176 / CCUG 30140 / JCM 1155 / KCTC 3500 / NBRC 15886 / NCIMB 8040 / NRRL B-1843 / 9)</name>
    <dbReference type="NCBI Taxonomy" id="1423757"/>
    <lineage>
        <taxon>Bacteria</taxon>
        <taxon>Bacillati</taxon>
        <taxon>Bacillota</taxon>
        <taxon>Bacilli</taxon>
        <taxon>Lactobacillales</taxon>
        <taxon>Lactobacillaceae</taxon>
        <taxon>Lentilactobacillus</taxon>
    </lineage>
</organism>
<evidence type="ECO:0000313" key="1">
    <source>
        <dbReference type="EMBL" id="EEI24577.1"/>
    </source>
</evidence>
<dbReference type="Pfam" id="PF07722">
    <property type="entry name" value="Peptidase_C26"/>
    <property type="match status" value="1"/>
</dbReference>